<evidence type="ECO:0000313" key="3">
    <source>
        <dbReference type="EMBL" id="CAG1833066.1"/>
    </source>
</evidence>
<dbReference type="Gramene" id="Ma08_t29080.1">
    <property type="protein sequence ID" value="Ma08_p29080.1"/>
    <property type="gene ID" value="Ma08_g29080"/>
</dbReference>
<evidence type="ECO:0000313" key="4">
    <source>
        <dbReference type="EnsemblPlants" id="Ma08_p29080.1"/>
    </source>
</evidence>
<evidence type="ECO:0000259" key="2">
    <source>
        <dbReference type="PROSITE" id="PS51649"/>
    </source>
</evidence>
<protein>
    <submittedName>
        <fullName evidence="3">(wild Malaysian banana) hypothetical protein</fullName>
    </submittedName>
</protein>
<evidence type="ECO:0000256" key="1">
    <source>
        <dbReference type="PROSITE-ProRule" id="PRU00982"/>
    </source>
</evidence>
<dbReference type="InParanoid" id="A0A804KC01"/>
<dbReference type="PROSITE" id="PS51649">
    <property type="entry name" value="NPH3"/>
    <property type="match status" value="1"/>
</dbReference>
<dbReference type="Proteomes" id="UP000012960">
    <property type="component" value="Unplaced"/>
</dbReference>
<organism evidence="4 5">
    <name type="scientific">Musa acuminata subsp. malaccensis</name>
    <name type="common">Wild banana</name>
    <name type="synonym">Musa malaccensis</name>
    <dbReference type="NCBI Taxonomy" id="214687"/>
    <lineage>
        <taxon>Eukaryota</taxon>
        <taxon>Viridiplantae</taxon>
        <taxon>Streptophyta</taxon>
        <taxon>Embryophyta</taxon>
        <taxon>Tracheophyta</taxon>
        <taxon>Spermatophyta</taxon>
        <taxon>Magnoliopsida</taxon>
        <taxon>Liliopsida</taxon>
        <taxon>Zingiberales</taxon>
        <taxon>Musaceae</taxon>
        <taxon>Musa</taxon>
    </lineage>
</organism>
<gene>
    <name evidence="3" type="ORF">GSMUA_89860.1</name>
</gene>
<accession>A0A804KC01</accession>
<dbReference type="EMBL" id="HG996472">
    <property type="protein sequence ID" value="CAG1833066.1"/>
    <property type="molecule type" value="Genomic_DNA"/>
</dbReference>
<evidence type="ECO:0000313" key="5">
    <source>
        <dbReference type="Proteomes" id="UP000012960"/>
    </source>
</evidence>
<reference evidence="4" key="2">
    <citation type="submission" date="2021-05" db="UniProtKB">
        <authorList>
            <consortium name="EnsemblPlants"/>
        </authorList>
    </citation>
    <scope>IDENTIFICATION</scope>
    <source>
        <strain evidence="4">subsp. malaccensis</strain>
    </source>
</reference>
<sequence length="52" mass="5858">MLYDVDIAMATLEEFLLQGQSPATSPPKEKLLAKLIDGYIQEIARDKNFMSI</sequence>
<dbReference type="InterPro" id="IPR027356">
    <property type="entry name" value="NPH3_dom"/>
</dbReference>
<feature type="domain" description="NPH3" evidence="2">
    <location>
        <begin position="1"/>
        <end position="52"/>
    </location>
</feature>
<reference evidence="3" key="1">
    <citation type="submission" date="2021-03" db="EMBL/GenBank/DDBJ databases">
        <authorList>
            <consortium name="Genoscope - CEA"/>
            <person name="William W."/>
        </authorList>
    </citation>
    <scope>NUCLEOTIDE SEQUENCE</scope>
    <source>
        <strain evidence="3">Doubled-haploid Pahang</strain>
    </source>
</reference>
<dbReference type="EnsemblPlants" id="Ma08_t29080.1">
    <property type="protein sequence ID" value="Ma08_p29080.1"/>
    <property type="gene ID" value="Ma08_g29080"/>
</dbReference>
<proteinExistence type="inferred from homology"/>
<comment type="similarity">
    <text evidence="1">Belongs to the NPH3 family.</text>
</comment>
<keyword evidence="5" id="KW-1185">Reference proteome</keyword>
<dbReference type="AlphaFoldDB" id="A0A804KC01"/>
<name>A0A804KC01_MUSAM</name>